<organism evidence="3 4">
    <name type="scientific">Dinghuibacter silviterrae</name>
    <dbReference type="NCBI Taxonomy" id="1539049"/>
    <lineage>
        <taxon>Bacteria</taxon>
        <taxon>Pseudomonadati</taxon>
        <taxon>Bacteroidota</taxon>
        <taxon>Chitinophagia</taxon>
        <taxon>Chitinophagales</taxon>
        <taxon>Chitinophagaceae</taxon>
        <taxon>Dinghuibacter</taxon>
    </lineage>
</organism>
<dbReference type="AlphaFoldDB" id="A0A4R8DPJ8"/>
<dbReference type="EMBL" id="SODV01000001">
    <property type="protein sequence ID" value="TDW99216.1"/>
    <property type="molecule type" value="Genomic_DNA"/>
</dbReference>
<feature type="domain" description="Glycosyl hydrolase family 13 catalytic" evidence="2">
    <location>
        <begin position="27"/>
        <end position="371"/>
    </location>
</feature>
<accession>A0A4R8DPJ8</accession>
<dbReference type="Gene3D" id="2.60.40.1180">
    <property type="entry name" value="Golgi alpha-mannosidase II"/>
    <property type="match status" value="1"/>
</dbReference>
<evidence type="ECO:0000313" key="3">
    <source>
        <dbReference type="EMBL" id="TDW99216.1"/>
    </source>
</evidence>
<dbReference type="GO" id="GO:0004556">
    <property type="term" value="F:alpha-amylase activity"/>
    <property type="evidence" value="ECO:0007669"/>
    <property type="project" value="TreeGrafter"/>
</dbReference>
<dbReference type="SMART" id="SM00642">
    <property type="entry name" value="Aamy"/>
    <property type="match status" value="1"/>
</dbReference>
<dbReference type="InterPro" id="IPR013780">
    <property type="entry name" value="Glyco_hydro_b"/>
</dbReference>
<comment type="caution">
    <text evidence="3">The sequence shown here is derived from an EMBL/GenBank/DDBJ whole genome shotgun (WGS) entry which is preliminary data.</text>
</comment>
<dbReference type="InterPro" id="IPR006047">
    <property type="entry name" value="GH13_cat_dom"/>
</dbReference>
<dbReference type="PANTHER" id="PTHR10357">
    <property type="entry name" value="ALPHA-AMYLASE FAMILY MEMBER"/>
    <property type="match status" value="1"/>
</dbReference>
<keyword evidence="4" id="KW-1185">Reference proteome</keyword>
<keyword evidence="3" id="KW-0378">Hydrolase</keyword>
<evidence type="ECO:0000256" key="1">
    <source>
        <dbReference type="ARBA" id="ARBA00008061"/>
    </source>
</evidence>
<dbReference type="InterPro" id="IPR017853">
    <property type="entry name" value="GH"/>
</dbReference>
<proteinExistence type="inferred from homology"/>
<reference evidence="3 4" key="1">
    <citation type="submission" date="2019-03" db="EMBL/GenBank/DDBJ databases">
        <title>Genomic Encyclopedia of Type Strains, Phase IV (KMG-IV): sequencing the most valuable type-strain genomes for metagenomic binning, comparative biology and taxonomic classification.</title>
        <authorList>
            <person name="Goeker M."/>
        </authorList>
    </citation>
    <scope>NUCLEOTIDE SEQUENCE [LARGE SCALE GENOMIC DNA]</scope>
    <source>
        <strain evidence="3 4">DSM 100059</strain>
    </source>
</reference>
<dbReference type="SUPFAM" id="SSF51011">
    <property type="entry name" value="Glycosyl hydrolase domain"/>
    <property type="match status" value="1"/>
</dbReference>
<sequence length="513" mass="57780">MRRMLYTIVLLMGVSMSGRAQQEVIYHVFQRSFCDANGDGQGDLRGLRAQLPYLQRLGITSLLLTPLYASAFYHNYFADDWEKIDPAYGTMQDYLDLVRDIHARGMKIYLDMETQYVTDRHAWWGSSFLLYDDSLHHIPSPIIWGIRELKGYNGAVRKVALVNLLDPQVLAYNKRLFGFFADPNGDGRFDDGVDGFRLDHTMDDLDGDPRLAGLFTRFWAPLLGALRQVNPRLTFVAEQANWGSFGFDYFDKATVDRVFAFRLAGAIGSFDKTNLERTADSTLGMLPAGKEQVVFLENHDMDRFASRVGKHPGKERVGAMLNLMLGGIPSIYYGQELGMTGIGGFNKFGNTDANDIPRREAFEWYAADTGRGMALWYKGTGPWWDSTYLKPYDGISLEEEIGTPASLWAWYRDLLLVRANHIALTEGRYVPVRNTNEKVFSWERVAQRMTVGGPQHETMVLAVNLSGREQPVTIDLPAGTHLRKVFGPGVGPVDSPGFTVTLPAWGVAVWRIL</sequence>
<keyword evidence="3" id="KW-0326">Glycosidase</keyword>
<dbReference type="Pfam" id="PF00128">
    <property type="entry name" value="Alpha-amylase"/>
    <property type="match status" value="2"/>
</dbReference>
<dbReference type="Gene3D" id="3.20.20.80">
    <property type="entry name" value="Glycosidases"/>
    <property type="match status" value="1"/>
</dbReference>
<dbReference type="InterPro" id="IPR045857">
    <property type="entry name" value="O16G_dom_2"/>
</dbReference>
<dbReference type="RefSeq" id="WP_133989742.1">
    <property type="nucleotide sequence ID" value="NZ_SODV01000001.1"/>
</dbReference>
<dbReference type="SUPFAM" id="SSF51445">
    <property type="entry name" value="(Trans)glycosidases"/>
    <property type="match status" value="1"/>
</dbReference>
<protein>
    <submittedName>
        <fullName evidence="3">Glycosidase</fullName>
    </submittedName>
</protein>
<dbReference type="Proteomes" id="UP000294498">
    <property type="component" value="Unassembled WGS sequence"/>
</dbReference>
<comment type="similarity">
    <text evidence="1">Belongs to the glycosyl hydrolase 13 family.</text>
</comment>
<evidence type="ECO:0000259" key="2">
    <source>
        <dbReference type="SMART" id="SM00642"/>
    </source>
</evidence>
<name>A0A4R8DPJ8_9BACT</name>
<dbReference type="GO" id="GO:0009313">
    <property type="term" value="P:oligosaccharide catabolic process"/>
    <property type="evidence" value="ECO:0007669"/>
    <property type="project" value="TreeGrafter"/>
</dbReference>
<evidence type="ECO:0000313" key="4">
    <source>
        <dbReference type="Proteomes" id="UP000294498"/>
    </source>
</evidence>
<dbReference type="Gene3D" id="3.90.400.10">
    <property type="entry name" value="Oligo-1,6-glucosidase, Domain 2"/>
    <property type="match status" value="1"/>
</dbReference>
<dbReference type="OrthoDB" id="9806009at2"/>
<gene>
    <name evidence="3" type="ORF">EDB95_0225</name>
</gene>
<dbReference type="PANTHER" id="PTHR10357:SF179">
    <property type="entry name" value="NEUTRAL AND BASIC AMINO ACID TRANSPORT PROTEIN RBAT"/>
    <property type="match status" value="1"/>
</dbReference>